<dbReference type="GO" id="GO:0051603">
    <property type="term" value="P:proteolysis involved in protein catabolic process"/>
    <property type="evidence" value="ECO:0007669"/>
    <property type="project" value="TreeGrafter"/>
</dbReference>
<dbReference type="GO" id="GO:0004222">
    <property type="term" value="F:metalloendopeptidase activity"/>
    <property type="evidence" value="ECO:0007669"/>
    <property type="project" value="InterPro"/>
</dbReference>
<dbReference type="Gene3D" id="3.30.2010.10">
    <property type="entry name" value="Metalloproteases ('zincins'), catalytic domain"/>
    <property type="match status" value="1"/>
</dbReference>
<keyword evidence="5 6" id="KW-0482">Metalloprotease</keyword>
<feature type="domain" description="Peptidase M48" evidence="7">
    <location>
        <begin position="67"/>
        <end position="252"/>
    </location>
</feature>
<keyword evidence="1 6" id="KW-0645">Protease</keyword>
<dbReference type="KEGG" id="mmob:F6R98_18740"/>
<evidence type="ECO:0000256" key="2">
    <source>
        <dbReference type="ARBA" id="ARBA00022723"/>
    </source>
</evidence>
<keyword evidence="3 6" id="KW-0378">Hydrolase</keyword>
<dbReference type="InterPro" id="IPR051156">
    <property type="entry name" value="Mito/Outer_Membr_Metalloprot"/>
</dbReference>
<evidence type="ECO:0000256" key="1">
    <source>
        <dbReference type="ARBA" id="ARBA00022670"/>
    </source>
</evidence>
<comment type="cofactor">
    <cofactor evidence="6">
        <name>Zn(2+)</name>
        <dbReference type="ChEBI" id="CHEBI:29105"/>
    </cofactor>
    <text evidence="6">Binds 1 zinc ion per subunit.</text>
</comment>
<dbReference type="PANTHER" id="PTHR22726:SF1">
    <property type="entry name" value="METALLOENDOPEPTIDASE OMA1, MITOCHONDRIAL"/>
    <property type="match status" value="1"/>
</dbReference>
<dbReference type="RefSeq" id="WP_153250385.1">
    <property type="nucleotide sequence ID" value="NZ_CP044205.1"/>
</dbReference>
<dbReference type="PROSITE" id="PS51257">
    <property type="entry name" value="PROKAR_LIPOPROTEIN"/>
    <property type="match status" value="1"/>
</dbReference>
<sequence length="269" mass="28485">MERHLSTAILIALLALGGCATNPITGRSQAMLVSDSEAAQQSAQAYSQLIAGASQKQILDNDPAALQRVRAIATPLITQASIMRPETRNWQWDIHVLKSDEVNAWCMAGGKIAVYTGLLQKIQPTDDELAEVMGHEISHAMLSHQAEKLSRAKMQQAGITLGVIAGAIAGYNLSGVAGLANSAATVGLQLPNSREAENEADSVGIELAARAGYNPNAAVTLWKKMLAASGGKSGPGWLSTHPATEDRIQAMQVRAQQLMPVYEAAKRGQ</sequence>
<proteinExistence type="inferred from homology"/>
<dbReference type="InterPro" id="IPR001915">
    <property type="entry name" value="Peptidase_M48"/>
</dbReference>
<keyword evidence="2" id="KW-0479">Metal-binding</keyword>
<evidence type="ECO:0000259" key="7">
    <source>
        <dbReference type="Pfam" id="PF01435"/>
    </source>
</evidence>
<keyword evidence="4 6" id="KW-0862">Zinc</keyword>
<protein>
    <submittedName>
        <fullName evidence="8">M48 family metallopeptidase</fullName>
    </submittedName>
</protein>
<evidence type="ECO:0000256" key="3">
    <source>
        <dbReference type="ARBA" id="ARBA00022801"/>
    </source>
</evidence>
<evidence type="ECO:0000256" key="4">
    <source>
        <dbReference type="ARBA" id="ARBA00022833"/>
    </source>
</evidence>
<dbReference type="GO" id="GO:0016020">
    <property type="term" value="C:membrane"/>
    <property type="evidence" value="ECO:0007669"/>
    <property type="project" value="TreeGrafter"/>
</dbReference>
<keyword evidence="9" id="KW-1185">Reference proteome</keyword>
<comment type="similarity">
    <text evidence="6">Belongs to the peptidase M48 family.</text>
</comment>
<dbReference type="Proteomes" id="UP000325755">
    <property type="component" value="Chromosome"/>
</dbReference>
<organism evidence="8 9">
    <name type="scientific">Candidatus Methylospira mobilis</name>
    <dbReference type="NCBI Taxonomy" id="1808979"/>
    <lineage>
        <taxon>Bacteria</taxon>
        <taxon>Pseudomonadati</taxon>
        <taxon>Pseudomonadota</taxon>
        <taxon>Gammaproteobacteria</taxon>
        <taxon>Methylococcales</taxon>
        <taxon>Methylococcaceae</taxon>
        <taxon>Candidatus Methylospira</taxon>
    </lineage>
</organism>
<dbReference type="OrthoDB" id="9810445at2"/>
<evidence type="ECO:0000313" key="9">
    <source>
        <dbReference type="Proteomes" id="UP000325755"/>
    </source>
</evidence>
<dbReference type="GO" id="GO:0046872">
    <property type="term" value="F:metal ion binding"/>
    <property type="evidence" value="ECO:0007669"/>
    <property type="project" value="UniProtKB-KW"/>
</dbReference>
<dbReference type="PANTHER" id="PTHR22726">
    <property type="entry name" value="METALLOENDOPEPTIDASE OMA1"/>
    <property type="match status" value="1"/>
</dbReference>
<dbReference type="InParanoid" id="A0A5Q0BLE3"/>
<evidence type="ECO:0000256" key="5">
    <source>
        <dbReference type="ARBA" id="ARBA00023049"/>
    </source>
</evidence>
<accession>A0A5Q0BLE3</accession>
<dbReference type="Pfam" id="PF01435">
    <property type="entry name" value="Peptidase_M48"/>
    <property type="match status" value="1"/>
</dbReference>
<gene>
    <name evidence="8" type="ORF">F6R98_18740</name>
</gene>
<dbReference type="EMBL" id="CP044205">
    <property type="protein sequence ID" value="QFY44419.1"/>
    <property type="molecule type" value="Genomic_DNA"/>
</dbReference>
<dbReference type="CDD" id="cd07331">
    <property type="entry name" value="M48C_Oma1_like"/>
    <property type="match status" value="1"/>
</dbReference>
<evidence type="ECO:0000256" key="6">
    <source>
        <dbReference type="RuleBase" id="RU003983"/>
    </source>
</evidence>
<dbReference type="AlphaFoldDB" id="A0A5Q0BLE3"/>
<evidence type="ECO:0000313" key="8">
    <source>
        <dbReference type="EMBL" id="QFY44419.1"/>
    </source>
</evidence>
<reference evidence="8 9" key="1">
    <citation type="submission" date="2019-09" db="EMBL/GenBank/DDBJ databases">
        <title>Ecophysiology of the spiral-shaped methanotroph Methylospira mobilis as revealed by the complete genome sequence.</title>
        <authorList>
            <person name="Oshkin I.Y."/>
            <person name="Dedysh S.N."/>
            <person name="Miroshnikov K."/>
            <person name="Danilova O.V."/>
            <person name="Hakobyan A."/>
            <person name="Liesack W."/>
        </authorList>
    </citation>
    <scope>NUCLEOTIDE SEQUENCE [LARGE SCALE GENOMIC DNA]</scope>
    <source>
        <strain evidence="8 9">Shm1</strain>
    </source>
</reference>
<name>A0A5Q0BLE3_9GAMM</name>